<keyword evidence="1" id="KW-0175">Coiled coil</keyword>
<evidence type="ECO:0000313" key="2">
    <source>
        <dbReference type="EMBL" id="TGZ54495.1"/>
    </source>
</evidence>
<organism evidence="2 3">
    <name type="scientific">Temnothorax longispinosus</name>
    <dbReference type="NCBI Taxonomy" id="300112"/>
    <lineage>
        <taxon>Eukaryota</taxon>
        <taxon>Metazoa</taxon>
        <taxon>Ecdysozoa</taxon>
        <taxon>Arthropoda</taxon>
        <taxon>Hexapoda</taxon>
        <taxon>Insecta</taxon>
        <taxon>Pterygota</taxon>
        <taxon>Neoptera</taxon>
        <taxon>Endopterygota</taxon>
        <taxon>Hymenoptera</taxon>
        <taxon>Apocrita</taxon>
        <taxon>Aculeata</taxon>
        <taxon>Formicoidea</taxon>
        <taxon>Formicidae</taxon>
        <taxon>Myrmicinae</taxon>
        <taxon>Temnothorax</taxon>
    </lineage>
</organism>
<feature type="coiled-coil region" evidence="1">
    <location>
        <begin position="77"/>
        <end position="111"/>
    </location>
</feature>
<comment type="caution">
    <text evidence="2">The sequence shown here is derived from an EMBL/GenBank/DDBJ whole genome shotgun (WGS) entry which is preliminary data.</text>
</comment>
<name>A0A4S2KWM7_9HYME</name>
<dbReference type="AlphaFoldDB" id="A0A4S2KWM7"/>
<protein>
    <submittedName>
        <fullName evidence="2">Uncharacterized protein</fullName>
    </submittedName>
</protein>
<reference evidence="2 3" key="1">
    <citation type="journal article" date="2019" name="Philos. Trans. R. Soc. Lond., B, Biol. Sci.">
        <title>Ant behaviour and brain gene expression of defending hosts depend on the ecological success of the intruding social parasite.</title>
        <authorList>
            <person name="Kaur R."/>
            <person name="Stoldt M."/>
            <person name="Jongepier E."/>
            <person name="Feldmeyer B."/>
            <person name="Menzel F."/>
            <person name="Bornberg-Bauer E."/>
            <person name="Foitzik S."/>
        </authorList>
    </citation>
    <scope>NUCLEOTIDE SEQUENCE [LARGE SCALE GENOMIC DNA]</scope>
    <source>
        <tissue evidence="2">Whole body</tissue>
    </source>
</reference>
<gene>
    <name evidence="2" type="ORF">DBV15_06948</name>
</gene>
<dbReference type="Proteomes" id="UP000310200">
    <property type="component" value="Unassembled WGS sequence"/>
</dbReference>
<dbReference type="EMBL" id="QBLH01000655">
    <property type="protein sequence ID" value="TGZ54495.1"/>
    <property type="molecule type" value="Genomic_DNA"/>
</dbReference>
<evidence type="ECO:0000256" key="1">
    <source>
        <dbReference type="SAM" id="Coils"/>
    </source>
</evidence>
<sequence length="123" mass="14405">MASNRSPYETRRPNTCCRCWFTSRNKPVLCTGCTCFISGRPCTEKCRCDPNKCINCEKKSDHTKVKEQLLFVSNQKNEREEDIIDQMLNQISQNNERIKELEEKMKNNDSRVVTITSSVHFHK</sequence>
<evidence type="ECO:0000313" key="3">
    <source>
        <dbReference type="Proteomes" id="UP000310200"/>
    </source>
</evidence>
<proteinExistence type="predicted"/>
<accession>A0A4S2KWM7</accession>
<keyword evidence="3" id="KW-1185">Reference proteome</keyword>